<sequence>MDFAMTYYFSVMILVTLLNFFTAIIMTYILYSDYSRIIPLLASSKEKEKRLNATMTIFAVYHAVSSAINAVNSLLYVLGPDFGLSIVPKTAGSKLWYGIIFEFCRNLYMFLPQIVVSFVTLDRLLVLVLHMHYTERRRRIVVYSDLISLVLMALVVAHYQYYANLDSLLTSIGVTFLRFGRNWQDRFIVLLVLKAMIGGLNTFNCFTFLFQLRKLPKLKVVS</sequence>
<proteinExistence type="predicted"/>
<dbReference type="Proteomes" id="UP001201812">
    <property type="component" value="Unassembled WGS sequence"/>
</dbReference>
<keyword evidence="1" id="KW-0812">Transmembrane</keyword>
<keyword evidence="1" id="KW-0472">Membrane</keyword>
<feature type="transmembrane region" description="Helical" evidence="1">
    <location>
        <begin position="187"/>
        <end position="210"/>
    </location>
</feature>
<reference evidence="2" key="1">
    <citation type="submission" date="2022-01" db="EMBL/GenBank/DDBJ databases">
        <title>Genome Sequence Resource for Two Populations of Ditylenchus destructor, the Migratory Endoparasitic Phytonematode.</title>
        <authorList>
            <person name="Zhang H."/>
            <person name="Lin R."/>
            <person name="Xie B."/>
        </authorList>
    </citation>
    <scope>NUCLEOTIDE SEQUENCE</scope>
    <source>
        <strain evidence="2">BazhouSP</strain>
    </source>
</reference>
<organism evidence="2 3">
    <name type="scientific">Ditylenchus destructor</name>
    <dbReference type="NCBI Taxonomy" id="166010"/>
    <lineage>
        <taxon>Eukaryota</taxon>
        <taxon>Metazoa</taxon>
        <taxon>Ecdysozoa</taxon>
        <taxon>Nematoda</taxon>
        <taxon>Chromadorea</taxon>
        <taxon>Rhabditida</taxon>
        <taxon>Tylenchina</taxon>
        <taxon>Tylenchomorpha</taxon>
        <taxon>Sphaerularioidea</taxon>
        <taxon>Anguinidae</taxon>
        <taxon>Anguininae</taxon>
        <taxon>Ditylenchus</taxon>
    </lineage>
</organism>
<comment type="caution">
    <text evidence="2">The sequence shown here is derived from an EMBL/GenBank/DDBJ whole genome shotgun (WGS) entry which is preliminary data.</text>
</comment>
<name>A0AAD4MVI4_9BILA</name>
<keyword evidence="1" id="KW-1133">Transmembrane helix</keyword>
<accession>A0AAD4MVI4</accession>
<feature type="transmembrane region" description="Helical" evidence="1">
    <location>
        <begin position="95"/>
        <end position="119"/>
    </location>
</feature>
<keyword evidence="3" id="KW-1185">Reference proteome</keyword>
<feature type="transmembrane region" description="Helical" evidence="1">
    <location>
        <begin position="6"/>
        <end position="31"/>
    </location>
</feature>
<feature type="transmembrane region" description="Helical" evidence="1">
    <location>
        <begin position="140"/>
        <end position="161"/>
    </location>
</feature>
<feature type="transmembrane region" description="Helical" evidence="1">
    <location>
        <begin position="51"/>
        <end position="75"/>
    </location>
</feature>
<protein>
    <submittedName>
        <fullName evidence="2">Uncharacterized protein</fullName>
    </submittedName>
</protein>
<evidence type="ECO:0000313" key="2">
    <source>
        <dbReference type="EMBL" id="KAI1707762.1"/>
    </source>
</evidence>
<evidence type="ECO:0000256" key="1">
    <source>
        <dbReference type="SAM" id="Phobius"/>
    </source>
</evidence>
<dbReference type="AlphaFoldDB" id="A0AAD4MVI4"/>
<dbReference type="EMBL" id="JAKKPZ010000039">
    <property type="protein sequence ID" value="KAI1707762.1"/>
    <property type="molecule type" value="Genomic_DNA"/>
</dbReference>
<gene>
    <name evidence="2" type="ORF">DdX_12320</name>
</gene>
<evidence type="ECO:0000313" key="3">
    <source>
        <dbReference type="Proteomes" id="UP001201812"/>
    </source>
</evidence>